<feature type="chain" id="PRO_5031441892" evidence="2">
    <location>
        <begin position="21"/>
        <end position="558"/>
    </location>
</feature>
<evidence type="ECO:0000256" key="2">
    <source>
        <dbReference type="SAM" id="SignalP"/>
    </source>
</evidence>
<keyword evidence="2" id="KW-0732">Signal</keyword>
<dbReference type="Pfam" id="PF04389">
    <property type="entry name" value="Peptidase_M28"/>
    <property type="match status" value="1"/>
</dbReference>
<dbReference type="AlphaFoldDB" id="A0A7Y4NH93"/>
<sequence>MNRVSSVAALALFVSSGAFAAESPASKPAAAEDRWWKHVEVLASDAMEGRDTGSKGYATAAGYVSKELAALGVKPLLKTGFLQPMALQSRRLIEAKSSVALVKDGQTVPLVQGEDVVLSSRQGDNGTVDAPLVFVGYGLSIPELGHDDFAGLDLKGKVVVLLQGGPADIPGPVKSHFSSWTERLKVLKAGGAVGYVYLQNPKMLELPWERIVGSSKNPTVVFADPSLNDSRGLKVAVVANVAQSQKWLEGAPHTYEELLALADADKPLPKFDIPLRMKAKLAFDVKPLKSMNVVGVMPGADPVLAKEYVVLSAHLDHVGIGEPVKGDRIYNGAMDNASGVAALLEVARRLHDQAEKPKRSVLFALVTGEEKGLLGSKYFASRPPVPITSIVADFNLDMFMPHWPFTSVVAHGKDESSLAVPLAEVAAKQDIQVLEDPEPDRNLFVRSDQYSFIREGVPALFFKFGYTPGSEEQKVFKQWLAERYHAPSDDLAQQPVDHEGAARFITFLTALTNAVADAPRRPYWNDDSFFRRFAKPAPAEAPAQAPVEAPVEAPAKGR</sequence>
<dbReference type="RefSeq" id="WP_171421520.1">
    <property type="nucleotide sequence ID" value="NZ_JABFJW010000469.1"/>
</dbReference>
<comment type="caution">
    <text evidence="4">The sequence shown here is derived from an EMBL/GenBank/DDBJ whole genome shotgun (WGS) entry which is preliminary data.</text>
</comment>
<evidence type="ECO:0000313" key="5">
    <source>
        <dbReference type="Proteomes" id="UP000528460"/>
    </source>
</evidence>
<dbReference type="Proteomes" id="UP000528460">
    <property type="component" value="Unassembled WGS sequence"/>
</dbReference>
<dbReference type="InterPro" id="IPR046450">
    <property type="entry name" value="PA_dom_sf"/>
</dbReference>
<dbReference type="GO" id="GO:0006508">
    <property type="term" value="P:proteolysis"/>
    <property type="evidence" value="ECO:0007669"/>
    <property type="project" value="InterPro"/>
</dbReference>
<dbReference type="SUPFAM" id="SSF53187">
    <property type="entry name" value="Zn-dependent exopeptidases"/>
    <property type="match status" value="1"/>
</dbReference>
<accession>A0A7Y4NH93</accession>
<keyword evidence="4" id="KW-0378">Hydrolase</keyword>
<proteinExistence type="predicted"/>
<dbReference type="CDD" id="cd04820">
    <property type="entry name" value="PA_M28_1_1"/>
    <property type="match status" value="1"/>
</dbReference>
<name>A0A7Y4NH93_9BACT</name>
<protein>
    <submittedName>
        <fullName evidence="4">M20/M25/M40 family metallo-hydrolase</fullName>
    </submittedName>
</protein>
<evidence type="ECO:0000313" key="4">
    <source>
        <dbReference type="EMBL" id="NOK14423.1"/>
    </source>
</evidence>
<dbReference type="GO" id="GO:0008235">
    <property type="term" value="F:metalloexopeptidase activity"/>
    <property type="evidence" value="ECO:0007669"/>
    <property type="project" value="InterPro"/>
</dbReference>
<reference evidence="4 5" key="1">
    <citation type="submission" date="2020-05" db="EMBL/GenBank/DDBJ databases">
        <authorList>
            <person name="Whitworth D."/>
        </authorList>
    </citation>
    <scope>NUCLEOTIDE SEQUENCE [LARGE SCALE GENOMIC DNA]</scope>
    <source>
        <strain evidence="4 5">CA046A</strain>
    </source>
</reference>
<evidence type="ECO:0000256" key="1">
    <source>
        <dbReference type="SAM" id="MobiDB-lite"/>
    </source>
</evidence>
<dbReference type="Gene3D" id="3.50.30.30">
    <property type="match status" value="1"/>
</dbReference>
<dbReference type="InterPro" id="IPR007484">
    <property type="entry name" value="Peptidase_M28"/>
</dbReference>
<dbReference type="InterPro" id="IPR045175">
    <property type="entry name" value="M28_fam"/>
</dbReference>
<feature type="signal peptide" evidence="2">
    <location>
        <begin position="1"/>
        <end position="20"/>
    </location>
</feature>
<dbReference type="SUPFAM" id="SSF52025">
    <property type="entry name" value="PA domain"/>
    <property type="match status" value="1"/>
</dbReference>
<feature type="domain" description="Peptidase M28" evidence="3">
    <location>
        <begin position="292"/>
        <end position="493"/>
    </location>
</feature>
<feature type="region of interest" description="Disordered" evidence="1">
    <location>
        <begin position="535"/>
        <end position="558"/>
    </location>
</feature>
<evidence type="ECO:0000259" key="3">
    <source>
        <dbReference type="Pfam" id="PF04389"/>
    </source>
</evidence>
<dbReference type="EMBL" id="JABFJW010000469">
    <property type="protein sequence ID" value="NOK14423.1"/>
    <property type="molecule type" value="Genomic_DNA"/>
</dbReference>
<organism evidence="4 5">
    <name type="scientific">Corallococcus exercitus</name>
    <dbReference type="NCBI Taxonomy" id="2316736"/>
    <lineage>
        <taxon>Bacteria</taxon>
        <taxon>Pseudomonadati</taxon>
        <taxon>Myxococcota</taxon>
        <taxon>Myxococcia</taxon>
        <taxon>Myxococcales</taxon>
        <taxon>Cystobacterineae</taxon>
        <taxon>Myxococcaceae</taxon>
        <taxon>Corallococcus</taxon>
    </lineage>
</organism>
<dbReference type="PANTHER" id="PTHR12147:SF26">
    <property type="entry name" value="PEPTIDASE M28 DOMAIN-CONTAINING PROTEIN"/>
    <property type="match status" value="1"/>
</dbReference>
<dbReference type="PANTHER" id="PTHR12147">
    <property type="entry name" value="METALLOPEPTIDASE M28 FAMILY MEMBER"/>
    <property type="match status" value="1"/>
</dbReference>
<gene>
    <name evidence="4" type="ORF">HNS30_35890</name>
</gene>
<dbReference type="Gene3D" id="3.40.630.10">
    <property type="entry name" value="Zn peptidases"/>
    <property type="match status" value="1"/>
</dbReference>